<comment type="caution">
    <text evidence="4">The sequence shown here is derived from an EMBL/GenBank/DDBJ whole genome shotgun (WGS) entry which is preliminary data.</text>
</comment>
<dbReference type="Proteomes" id="UP000582016">
    <property type="component" value="Unassembled WGS sequence"/>
</dbReference>
<protein>
    <submittedName>
        <fullName evidence="4">Peptidoglycan-binding lysin subgroup</fullName>
    </submittedName>
</protein>
<dbReference type="InterPro" id="IPR018392">
    <property type="entry name" value="LysM"/>
</dbReference>
<feature type="signal peptide" evidence="2">
    <location>
        <begin position="1"/>
        <end position="20"/>
    </location>
</feature>
<evidence type="ECO:0000256" key="1">
    <source>
        <dbReference type="ARBA" id="ARBA00044955"/>
    </source>
</evidence>
<dbReference type="OrthoDB" id="2107166at2759"/>
<organism evidence="4 5">
    <name type="scientific">Fusarium phyllophilum</name>
    <dbReference type="NCBI Taxonomy" id="47803"/>
    <lineage>
        <taxon>Eukaryota</taxon>
        <taxon>Fungi</taxon>
        <taxon>Dikarya</taxon>
        <taxon>Ascomycota</taxon>
        <taxon>Pezizomycotina</taxon>
        <taxon>Sordariomycetes</taxon>
        <taxon>Hypocreomycetidae</taxon>
        <taxon>Hypocreales</taxon>
        <taxon>Nectriaceae</taxon>
        <taxon>Fusarium</taxon>
        <taxon>Fusarium fujikuroi species complex</taxon>
    </lineage>
</organism>
<proteinExistence type="inferred from homology"/>
<evidence type="ECO:0000256" key="2">
    <source>
        <dbReference type="SAM" id="SignalP"/>
    </source>
</evidence>
<name>A0A8H5IZ77_9HYPO</name>
<comment type="similarity">
    <text evidence="1">Belongs to the secreted LysM effector family.</text>
</comment>
<gene>
    <name evidence="4" type="ORF">FPHYL_10682</name>
</gene>
<dbReference type="PROSITE" id="PS51782">
    <property type="entry name" value="LYSM"/>
    <property type="match status" value="1"/>
</dbReference>
<evidence type="ECO:0000313" key="5">
    <source>
        <dbReference type="Proteomes" id="UP000582016"/>
    </source>
</evidence>
<feature type="domain" description="LysM" evidence="3">
    <location>
        <begin position="37"/>
        <end position="81"/>
    </location>
</feature>
<dbReference type="CDD" id="cd00118">
    <property type="entry name" value="LysM"/>
    <property type="match status" value="1"/>
</dbReference>
<dbReference type="SMART" id="SM00257">
    <property type="entry name" value="LysM"/>
    <property type="match status" value="1"/>
</dbReference>
<keyword evidence="2" id="KW-0732">Signal</keyword>
<dbReference type="AlphaFoldDB" id="A0A8H5IZ77"/>
<evidence type="ECO:0000259" key="3">
    <source>
        <dbReference type="PROSITE" id="PS51782"/>
    </source>
</evidence>
<dbReference type="InterPro" id="IPR036779">
    <property type="entry name" value="LysM_dom_sf"/>
</dbReference>
<reference evidence="4 5" key="1">
    <citation type="submission" date="2020-05" db="EMBL/GenBank/DDBJ databases">
        <title>Identification and distribution of gene clusters putatively required for synthesis of sphingolipid metabolism inhibitors in phylogenetically diverse species of the filamentous fungus Fusarium.</title>
        <authorList>
            <person name="Kim H.-S."/>
            <person name="Busman M."/>
            <person name="Brown D.W."/>
            <person name="Divon H."/>
            <person name="Uhlig S."/>
            <person name="Proctor R.H."/>
        </authorList>
    </citation>
    <scope>NUCLEOTIDE SEQUENCE [LARGE SCALE GENOMIC DNA]</scope>
    <source>
        <strain evidence="4 5">NRRL 13617</strain>
    </source>
</reference>
<evidence type="ECO:0000313" key="4">
    <source>
        <dbReference type="EMBL" id="KAF5545567.1"/>
    </source>
</evidence>
<dbReference type="Gene3D" id="3.10.350.10">
    <property type="entry name" value="LysM domain"/>
    <property type="match status" value="1"/>
</dbReference>
<feature type="chain" id="PRO_5034186880" evidence="2">
    <location>
        <begin position="21"/>
        <end position="161"/>
    </location>
</feature>
<dbReference type="EMBL" id="JAAOAQ010000479">
    <property type="protein sequence ID" value="KAF5545567.1"/>
    <property type="molecule type" value="Genomic_DNA"/>
</dbReference>
<keyword evidence="5" id="KW-1185">Reference proteome</keyword>
<accession>A0A8H5IZ77</accession>
<sequence length="161" mass="16799">MVSFRFFLPVLGLMVAASIATPKNPPKLEARQNCDMVTHVVQHGDGLSAIADSASVDICNIATANAITDINSIYVSQTLTFAGAGCEAPTSGVAKSSVSQCCIPAITATNILVTSGYKHWDSHTKRGEDLQKIIDANPSLVATSIPVGAQVTLPARPSMNC</sequence>
<dbReference type="Pfam" id="PF01476">
    <property type="entry name" value="LysM"/>
    <property type="match status" value="1"/>
</dbReference>
<dbReference type="SUPFAM" id="SSF54106">
    <property type="entry name" value="LysM domain"/>
    <property type="match status" value="1"/>
</dbReference>